<evidence type="ECO:0000313" key="1">
    <source>
        <dbReference type="EMBL" id="OWM84441.1"/>
    </source>
</evidence>
<proteinExistence type="predicted"/>
<gene>
    <name evidence="1" type="ORF">CDL15_Pgr026449</name>
</gene>
<evidence type="ECO:0000313" key="2">
    <source>
        <dbReference type="Proteomes" id="UP000197138"/>
    </source>
</evidence>
<sequence length="104" mass="12083">MREDYKIKMIDPNARCKYHFSATGHSIEICSKLKYKIQDLINLGLLDVDSLLREYSQEDNDRSATINMITINFEDHCIHDVDTLLMSLPKMLVHLQRAGRLIGF</sequence>
<name>A0A218XJ13_PUNGR</name>
<accession>A0A218XJ13</accession>
<dbReference type="Proteomes" id="UP000197138">
    <property type="component" value="Unassembled WGS sequence"/>
</dbReference>
<comment type="caution">
    <text evidence="1">The sequence shown here is derived from an EMBL/GenBank/DDBJ whole genome shotgun (WGS) entry which is preliminary data.</text>
</comment>
<dbReference type="AlphaFoldDB" id="A0A218XJ13"/>
<reference evidence="2" key="1">
    <citation type="journal article" date="2017" name="Plant J.">
        <title>The pomegranate (Punica granatum L.) genome and the genomics of punicalagin biosynthesis.</title>
        <authorList>
            <person name="Qin G."/>
            <person name="Xu C."/>
            <person name="Ming R."/>
            <person name="Tang H."/>
            <person name="Guyot R."/>
            <person name="Kramer E.M."/>
            <person name="Hu Y."/>
            <person name="Yi X."/>
            <person name="Qi Y."/>
            <person name="Xu X."/>
            <person name="Gao Z."/>
            <person name="Pan H."/>
            <person name="Jian J."/>
            <person name="Tian Y."/>
            <person name="Yue Z."/>
            <person name="Xu Y."/>
        </authorList>
    </citation>
    <scope>NUCLEOTIDE SEQUENCE [LARGE SCALE GENOMIC DNA]</scope>
    <source>
        <strain evidence="2">cv. Dabenzi</strain>
    </source>
</reference>
<protein>
    <submittedName>
        <fullName evidence="1">Uncharacterized protein</fullName>
    </submittedName>
</protein>
<organism evidence="1 2">
    <name type="scientific">Punica granatum</name>
    <name type="common">Pomegranate</name>
    <dbReference type="NCBI Taxonomy" id="22663"/>
    <lineage>
        <taxon>Eukaryota</taxon>
        <taxon>Viridiplantae</taxon>
        <taxon>Streptophyta</taxon>
        <taxon>Embryophyta</taxon>
        <taxon>Tracheophyta</taxon>
        <taxon>Spermatophyta</taxon>
        <taxon>Magnoliopsida</taxon>
        <taxon>eudicotyledons</taxon>
        <taxon>Gunneridae</taxon>
        <taxon>Pentapetalae</taxon>
        <taxon>rosids</taxon>
        <taxon>malvids</taxon>
        <taxon>Myrtales</taxon>
        <taxon>Lythraceae</taxon>
        <taxon>Punica</taxon>
    </lineage>
</organism>
<dbReference type="EMBL" id="MTKT01001359">
    <property type="protein sequence ID" value="OWM84441.1"/>
    <property type="molecule type" value="Genomic_DNA"/>
</dbReference>